<accession>A0ABR6X5A6</accession>
<dbReference type="EMBL" id="JACOFW010000012">
    <property type="protein sequence ID" value="MBC3808087.1"/>
    <property type="molecule type" value="Genomic_DNA"/>
</dbReference>
<evidence type="ECO:0000259" key="3">
    <source>
        <dbReference type="Pfam" id="PF02470"/>
    </source>
</evidence>
<reference evidence="4 5" key="1">
    <citation type="submission" date="2020-08" db="EMBL/GenBank/DDBJ databases">
        <title>Novel species isolated from subtropical streams in China.</title>
        <authorList>
            <person name="Lu H."/>
        </authorList>
    </citation>
    <scope>NUCLEOTIDE SEQUENCE [LARGE SCALE GENOMIC DNA]</scope>
    <source>
        <strain evidence="4 5">KACC 16656</strain>
    </source>
</reference>
<dbReference type="Pfam" id="PF02470">
    <property type="entry name" value="MlaD"/>
    <property type="match status" value="1"/>
</dbReference>
<sequence>MDTKVNYAAVGTFVLLLCVALIAGILWLAVGFGHKKEIQTYMAIVNESVAGLNMDAPVKYLGVTVGKVKSIQLNPAQPEQVVLLFAIEKSTPIKVDTVAVLKTQGLTGIAYVELSGSTAASAFLQGLGDNPYPIIGTKPSLSTRLENVLTTVLANLDRTSANVNAMFSDENRMEVKKILANSSLFMTTLAEQRHELQRFMHSAAMTADTAARIAPQVEPVLARISSASDAVQKMADEAKLASTGAKQAMQGLDGGIKQLTDETLPELERLLAELNVLSASLKHLSDQTARNPASLLRGRQTAPLGPGEKVKP</sequence>
<proteinExistence type="predicted"/>
<feature type="transmembrane region" description="Helical" evidence="2">
    <location>
        <begin position="6"/>
        <end position="32"/>
    </location>
</feature>
<dbReference type="PANTHER" id="PTHR36698">
    <property type="entry name" value="BLL5892 PROTEIN"/>
    <property type="match status" value="1"/>
</dbReference>
<keyword evidence="5" id="KW-1185">Reference proteome</keyword>
<dbReference type="Proteomes" id="UP000648257">
    <property type="component" value="Unassembled WGS sequence"/>
</dbReference>
<feature type="domain" description="Mce/MlaD" evidence="3">
    <location>
        <begin position="47"/>
        <end position="115"/>
    </location>
</feature>
<protein>
    <submittedName>
        <fullName evidence="4">MCE family protein</fullName>
    </submittedName>
</protein>
<comment type="caution">
    <text evidence="4">The sequence shown here is derived from an EMBL/GenBank/DDBJ whole genome shotgun (WGS) entry which is preliminary data.</text>
</comment>
<keyword evidence="2" id="KW-0812">Transmembrane</keyword>
<keyword evidence="2" id="KW-1133">Transmembrane helix</keyword>
<feature type="region of interest" description="Disordered" evidence="1">
    <location>
        <begin position="287"/>
        <end position="312"/>
    </location>
</feature>
<dbReference type="RefSeq" id="WP_186923158.1">
    <property type="nucleotide sequence ID" value="NZ_JACOFW010000012.1"/>
</dbReference>
<evidence type="ECO:0000313" key="5">
    <source>
        <dbReference type="Proteomes" id="UP000648257"/>
    </source>
</evidence>
<dbReference type="PANTHER" id="PTHR36698:SF2">
    <property type="entry name" value="MCE_MLAD DOMAIN-CONTAINING PROTEIN"/>
    <property type="match status" value="1"/>
</dbReference>
<name>A0ABR6X5A6_9BURK</name>
<evidence type="ECO:0000256" key="1">
    <source>
        <dbReference type="SAM" id="MobiDB-lite"/>
    </source>
</evidence>
<gene>
    <name evidence="4" type="ORF">H8K52_12105</name>
</gene>
<organism evidence="4 5">
    <name type="scientific">Undibacterium seohonense</name>
    <dbReference type="NCBI Taxonomy" id="1344950"/>
    <lineage>
        <taxon>Bacteria</taxon>
        <taxon>Pseudomonadati</taxon>
        <taxon>Pseudomonadota</taxon>
        <taxon>Betaproteobacteria</taxon>
        <taxon>Burkholderiales</taxon>
        <taxon>Oxalobacteraceae</taxon>
        <taxon>Undibacterium</taxon>
    </lineage>
</organism>
<evidence type="ECO:0000256" key="2">
    <source>
        <dbReference type="SAM" id="Phobius"/>
    </source>
</evidence>
<dbReference type="InterPro" id="IPR003399">
    <property type="entry name" value="Mce/MlaD"/>
</dbReference>
<keyword evidence="2" id="KW-0472">Membrane</keyword>
<evidence type="ECO:0000313" key="4">
    <source>
        <dbReference type="EMBL" id="MBC3808087.1"/>
    </source>
</evidence>